<proteinExistence type="predicted"/>
<sequence>MSLGCLHFCNSSEDVPVEISSVLLNVPDIVVTPPTPTGTLNSRSAGQQADSNTEEKICC</sequence>
<protein>
    <submittedName>
        <fullName evidence="2">Uncharacterized protein</fullName>
    </submittedName>
</protein>
<feature type="compositionally biased region" description="Polar residues" evidence="1">
    <location>
        <begin position="40"/>
        <end position="51"/>
    </location>
</feature>
<accession>A0A8C5Q6E6</accession>
<feature type="region of interest" description="Disordered" evidence="1">
    <location>
        <begin position="34"/>
        <end position="59"/>
    </location>
</feature>
<dbReference type="AlphaFoldDB" id="A0A8C5Q6E6"/>
<evidence type="ECO:0000313" key="3">
    <source>
        <dbReference type="Proteomes" id="UP000694569"/>
    </source>
</evidence>
<dbReference type="Pfam" id="PF15366">
    <property type="entry name" value="DUF4597"/>
    <property type="match status" value="1"/>
</dbReference>
<organism evidence="2 3">
    <name type="scientific">Leptobrachium leishanense</name>
    <name type="common">Leishan spiny toad</name>
    <dbReference type="NCBI Taxonomy" id="445787"/>
    <lineage>
        <taxon>Eukaryota</taxon>
        <taxon>Metazoa</taxon>
        <taxon>Chordata</taxon>
        <taxon>Craniata</taxon>
        <taxon>Vertebrata</taxon>
        <taxon>Euteleostomi</taxon>
        <taxon>Amphibia</taxon>
        <taxon>Batrachia</taxon>
        <taxon>Anura</taxon>
        <taxon>Pelobatoidea</taxon>
        <taxon>Megophryidae</taxon>
        <taxon>Leptobrachium</taxon>
    </lineage>
</organism>
<dbReference type="Ensembl" id="ENSLLET00000034175.1">
    <property type="protein sequence ID" value="ENSLLEP00000032912.1"/>
    <property type="gene ID" value="ENSLLEG00000020836.1"/>
</dbReference>
<reference evidence="2" key="2">
    <citation type="submission" date="2025-09" db="UniProtKB">
        <authorList>
            <consortium name="Ensembl"/>
        </authorList>
    </citation>
    <scope>IDENTIFICATION</scope>
</reference>
<evidence type="ECO:0000313" key="2">
    <source>
        <dbReference type="Ensembl" id="ENSLLEP00000032912.1"/>
    </source>
</evidence>
<name>A0A8C5Q6E6_9ANUR</name>
<keyword evidence="3" id="KW-1185">Reference proteome</keyword>
<evidence type="ECO:0000256" key="1">
    <source>
        <dbReference type="SAM" id="MobiDB-lite"/>
    </source>
</evidence>
<dbReference type="Proteomes" id="UP000694569">
    <property type="component" value="Unplaced"/>
</dbReference>
<dbReference type="InterPro" id="IPR027864">
    <property type="entry name" value="DUF4597"/>
</dbReference>
<reference evidence="2" key="1">
    <citation type="submission" date="2025-08" db="UniProtKB">
        <authorList>
            <consortium name="Ensembl"/>
        </authorList>
    </citation>
    <scope>IDENTIFICATION</scope>
</reference>